<dbReference type="GO" id="GO:0005524">
    <property type="term" value="F:ATP binding"/>
    <property type="evidence" value="ECO:0007669"/>
    <property type="project" value="UniProtKB-KW"/>
</dbReference>
<dbReference type="FunFam" id="3.40.1190.20:FF:000013">
    <property type="entry name" value="ATP-dependent (S)-NAD(P)H-hydrate dehydratase"/>
    <property type="match status" value="1"/>
</dbReference>
<dbReference type="Gene3D" id="6.10.140.1740">
    <property type="match status" value="1"/>
</dbReference>
<dbReference type="SMART" id="SM01408">
    <property type="entry name" value="ING"/>
    <property type="match status" value="1"/>
</dbReference>
<evidence type="ECO:0000256" key="15">
    <source>
        <dbReference type="ARBA" id="ARBA00057267"/>
    </source>
</evidence>
<dbReference type="FunFam" id="1.10.10.60:FF:000032">
    <property type="entry name" value="Zinc finger and SCAN domain-containing 20"/>
    <property type="match status" value="1"/>
</dbReference>
<dbReference type="InterPro" id="IPR029056">
    <property type="entry name" value="Ribokinase-like"/>
</dbReference>
<evidence type="ECO:0000256" key="5">
    <source>
        <dbReference type="ARBA" id="ARBA00022741"/>
    </source>
</evidence>
<evidence type="ECO:0000256" key="20">
    <source>
        <dbReference type="SAM" id="MobiDB-lite"/>
    </source>
</evidence>
<organism evidence="23 24">
    <name type="scientific">Perca fluviatilis</name>
    <name type="common">European perch</name>
    <dbReference type="NCBI Taxonomy" id="8168"/>
    <lineage>
        <taxon>Eukaryota</taxon>
        <taxon>Metazoa</taxon>
        <taxon>Chordata</taxon>
        <taxon>Craniata</taxon>
        <taxon>Vertebrata</taxon>
        <taxon>Euteleostomi</taxon>
        <taxon>Actinopterygii</taxon>
        <taxon>Neopterygii</taxon>
        <taxon>Teleostei</taxon>
        <taxon>Neoteleostei</taxon>
        <taxon>Acanthomorphata</taxon>
        <taxon>Eupercaria</taxon>
        <taxon>Perciformes</taxon>
        <taxon>Percoidei</taxon>
        <taxon>Percidae</taxon>
        <taxon>Percinae</taxon>
        <taxon>Perca</taxon>
    </lineage>
</organism>
<evidence type="ECO:0000256" key="11">
    <source>
        <dbReference type="ARBA" id="ARBA00023239"/>
    </source>
</evidence>
<evidence type="ECO:0000256" key="8">
    <source>
        <dbReference type="ARBA" id="ARBA00022840"/>
    </source>
</evidence>
<dbReference type="PROSITE" id="PS51383">
    <property type="entry name" value="YJEF_C_3"/>
    <property type="match status" value="1"/>
</dbReference>
<feature type="coiled-coil region" evidence="19">
    <location>
        <begin position="679"/>
        <end position="717"/>
    </location>
</feature>
<dbReference type="InterPro" id="IPR024610">
    <property type="entry name" value="ING_N_histone-binding"/>
</dbReference>
<comment type="subcellular location">
    <subcellularLocation>
        <location evidence="1 18">Nucleus</location>
    </subcellularLocation>
</comment>
<reference evidence="23 24" key="1">
    <citation type="submission" date="2019-06" db="EMBL/GenBank/DDBJ databases">
        <title>A chromosome-scale genome assembly of the European perch, Perca fluviatilis.</title>
        <authorList>
            <person name="Roques C."/>
            <person name="Zahm M."/>
            <person name="Cabau C."/>
            <person name="Klopp C."/>
            <person name="Bouchez O."/>
            <person name="Donnadieu C."/>
            <person name="Kuhl H."/>
            <person name="Gislard M."/>
            <person name="Guendouz S."/>
            <person name="Journot L."/>
            <person name="Haffray P."/>
            <person name="Bestin A."/>
            <person name="Morvezen R."/>
            <person name="Feron R."/>
            <person name="Wen M."/>
            <person name="Jouanno E."/>
            <person name="Herpin A."/>
            <person name="Schartl M."/>
            <person name="Postlethwait J."/>
            <person name="Schaerlinger B."/>
            <person name="Chardard D."/>
            <person name="Lecocq T."/>
            <person name="Poncet C."/>
            <person name="Jaffrelo L."/>
            <person name="Lampietro C."/>
            <person name="Guiguen Y."/>
        </authorList>
    </citation>
    <scope>NUCLEOTIDE SEQUENCE [LARGE SCALE GENOMIC DNA]</scope>
    <source>
        <tissue evidence="23">Blood</tissue>
    </source>
</reference>
<evidence type="ECO:0000256" key="16">
    <source>
        <dbReference type="HAMAP-Rule" id="MF_03157"/>
    </source>
</evidence>
<evidence type="ECO:0000256" key="9">
    <source>
        <dbReference type="ARBA" id="ARBA00022857"/>
    </source>
</evidence>
<keyword evidence="7 18" id="KW-0862">Zinc</keyword>
<comment type="caution">
    <text evidence="23">The sequence shown here is derived from an EMBL/GenBank/DDBJ whole genome shotgun (WGS) entry which is preliminary data.</text>
</comment>
<evidence type="ECO:0000313" key="24">
    <source>
        <dbReference type="Proteomes" id="UP000465112"/>
    </source>
</evidence>
<dbReference type="PANTHER" id="PTHR12592:SF0">
    <property type="entry name" value="ATP-DEPENDENT (S)-NAD(P)H-HYDRATE DEHYDRATASE"/>
    <property type="match status" value="1"/>
</dbReference>
<accession>A0A6A5EK70</accession>
<dbReference type="InterPro" id="IPR001965">
    <property type="entry name" value="Znf_PHD"/>
</dbReference>
<keyword evidence="10 16" id="KW-0520">NAD</keyword>
<dbReference type="InterPro" id="IPR019786">
    <property type="entry name" value="Zinc_finger_PHD-type_CS"/>
</dbReference>
<feature type="region of interest" description="Disordered" evidence="20">
    <location>
        <begin position="260"/>
        <end position="316"/>
    </location>
</feature>
<dbReference type="GO" id="GO:0005634">
    <property type="term" value="C:nucleus"/>
    <property type="evidence" value="ECO:0007669"/>
    <property type="project" value="UniProtKB-SubCell"/>
</dbReference>
<feature type="region of interest" description="Disordered" evidence="20">
    <location>
        <begin position="171"/>
        <end position="199"/>
    </location>
</feature>
<keyword evidence="12 18" id="KW-0539">Nucleus</keyword>
<dbReference type="Gene3D" id="1.10.10.60">
    <property type="entry name" value="Homeodomain-like"/>
    <property type="match status" value="1"/>
</dbReference>
<comment type="domain">
    <text evidence="18">The PHD-type zinc finger mediates the binding to H3K4me3.</text>
</comment>
<keyword evidence="5 16" id="KW-0547">Nucleotide-binding</keyword>
<dbReference type="CDD" id="cd01171">
    <property type="entry name" value="YXKO-related"/>
    <property type="match status" value="1"/>
</dbReference>
<keyword evidence="6 17" id="KW-0863">Zinc-finger</keyword>
<dbReference type="HAMAP" id="MF_01965">
    <property type="entry name" value="NADHX_dehydratase"/>
    <property type="match status" value="1"/>
</dbReference>
<comment type="cofactor">
    <cofactor evidence="16">
        <name>Mg(2+)</name>
        <dbReference type="ChEBI" id="CHEBI:18420"/>
    </cofactor>
</comment>
<dbReference type="InterPro" id="IPR019787">
    <property type="entry name" value="Znf_PHD-finger"/>
</dbReference>
<dbReference type="PROSITE" id="PS01359">
    <property type="entry name" value="ZF_PHD_1"/>
    <property type="match status" value="1"/>
</dbReference>
<evidence type="ECO:0000313" key="23">
    <source>
        <dbReference type="EMBL" id="KAF1382676.1"/>
    </source>
</evidence>
<dbReference type="Gene3D" id="3.30.40.10">
    <property type="entry name" value="Zinc/RING finger domain, C3HC4 (zinc finger)"/>
    <property type="match status" value="1"/>
</dbReference>
<evidence type="ECO:0000256" key="19">
    <source>
        <dbReference type="SAM" id="Coils"/>
    </source>
</evidence>
<sequence>MQANTTRGFLWSDVETRTLLNIWGEQDIQTALDGNFRNSFVYRDVSRRLGVMGFERTPEQCRVRIKSLKRQYLLAKEGNLRNNGQYHKICKFYDTMEMILSNRPALDPQEFIDSGAGGEEAVDHDGLEEDGEDAQDAYSESTGECPYPAETEVKLEYPTVPIPIPVKVTVGNNSTSVRPHNSSQSASNLSTKTPKRQRKRRANFPMEKLMEQFLEQSAQAEDNFYRMEEQRLQAEDRRREAEHARELHMLQMLGQMFSSVSSTRPGSAAAPGSAATPCKTAPPARAPVFSSASPSCTQGQPSHLRRPSPQTDCCTQQSQLLNPDPQALVFERYYSLGSASHRGMDDDILSLVKRIVPPLTSKKHKGQDGRIGIIGGCQDYTGAPYFAAISALKVGADLSHVFCTKDAATVIKSYSPELIVHPVLDSPNAVEEIEKWLPRLHGLVVGPGLGREDVLLKTAKEVIEKSKARDIPIVIDADGLWLVTQQPSVIQGYQKGILTPNFMEFTRLYEALHHEPMDSSDHQRSIMQLSVAMGNLTVVLKGEQDLITDGTKVISCSIEGSGRRCGGQGDLLSGSMGVLAHWAHAASAAGIGRSLNPSVVAAFGACSLTRQCNSQAYRRYGRKTTHSHTSVEVSWSGEGSAMLNPTNGDPSHVVVNYVEEYLDLVESLPFDLQRSVSIMKEIDAKYQDVLKELDDAYERYRRESDSLQRRKLQLTIQRALIRSQELGDEKIQIAGQMVELVENRTRQIDWHSELLLSSQEVPESHVPTATSITTTASSTMSSSSSSATVTPGKTGHHDKKRDEVTPGSGGGDKAGGKRSRRQKNGESRESYGGLDHTEEAGVGASREKRAKTNSKKKKRSKGKSEREVSPPDLPIDPDEPTYCLCEQVSYGEMIGCDNDECPIEWFHFSCVGLHHKPKGKWYCPKCRGENEKTMDKTLERAKKERAYNR</sequence>
<feature type="compositionally biased region" description="Low complexity" evidence="20">
    <location>
        <begin position="773"/>
        <end position="790"/>
    </location>
</feature>
<dbReference type="InterPro" id="IPR013083">
    <property type="entry name" value="Znf_RING/FYVE/PHD"/>
</dbReference>
<feature type="compositionally biased region" description="Acidic residues" evidence="20">
    <location>
        <begin position="120"/>
        <end position="135"/>
    </location>
</feature>
<keyword evidence="8 16" id="KW-0067">ATP-binding</keyword>
<feature type="compositionally biased region" description="Polar residues" evidence="20">
    <location>
        <begin position="290"/>
        <end position="301"/>
    </location>
</feature>
<dbReference type="FunFam" id="3.30.40.10:FF:000021">
    <property type="entry name" value="Inhibitor of growth 2b"/>
    <property type="match status" value="1"/>
</dbReference>
<keyword evidence="19" id="KW-0175">Coiled coil</keyword>
<keyword evidence="9" id="KW-0521">NADP</keyword>
<dbReference type="InterPro" id="IPR044822">
    <property type="entry name" value="Myb_DNA-bind_4"/>
</dbReference>
<comment type="catalytic activity">
    <reaction evidence="13 16">
        <text>(6S)-NADPHX + ATP = ADP + phosphate + NADPH + H(+)</text>
        <dbReference type="Rhea" id="RHEA:32231"/>
        <dbReference type="ChEBI" id="CHEBI:15378"/>
        <dbReference type="ChEBI" id="CHEBI:30616"/>
        <dbReference type="ChEBI" id="CHEBI:43474"/>
        <dbReference type="ChEBI" id="CHEBI:57783"/>
        <dbReference type="ChEBI" id="CHEBI:64076"/>
        <dbReference type="ChEBI" id="CHEBI:456216"/>
        <dbReference type="EC" id="4.2.1.93"/>
    </reaction>
</comment>
<dbReference type="GO" id="GO:0006325">
    <property type="term" value="P:chromatin organization"/>
    <property type="evidence" value="ECO:0007669"/>
    <property type="project" value="UniProtKB-KW"/>
</dbReference>
<comment type="subunit">
    <text evidence="18">Component of an histone acetyltransferase complex. Interacts with H3K4me3 and to a lesser extent with H3K4me2.</text>
</comment>
<feature type="domain" description="PHD-type" evidence="21">
    <location>
        <begin position="880"/>
        <end position="929"/>
    </location>
</feature>
<dbReference type="CDD" id="cd15584">
    <property type="entry name" value="PHD_ING1_2"/>
    <property type="match status" value="1"/>
</dbReference>
<feature type="region of interest" description="Disordered" evidence="20">
    <location>
        <begin position="773"/>
        <end position="875"/>
    </location>
</feature>
<keyword evidence="3 16" id="KW-0597">Phosphoprotein</keyword>
<dbReference type="GO" id="GO:0047453">
    <property type="term" value="F:ATP-dependent NAD(P)H-hydrate dehydratase activity"/>
    <property type="evidence" value="ECO:0007669"/>
    <property type="project" value="UniProtKB-UniRule"/>
</dbReference>
<keyword evidence="18" id="KW-0156">Chromatin regulator</keyword>
<evidence type="ECO:0000256" key="14">
    <source>
        <dbReference type="ARBA" id="ARBA00048847"/>
    </source>
</evidence>
<dbReference type="AlphaFoldDB" id="A0A6A5EK70"/>
<dbReference type="PANTHER" id="PTHR12592">
    <property type="entry name" value="ATP-DEPENDENT (S)-NAD(P)H-HYDRATE DEHYDRATASE FAMILY MEMBER"/>
    <property type="match status" value="1"/>
</dbReference>
<feature type="region of interest" description="Disordered" evidence="20">
    <location>
        <begin position="112"/>
        <end position="145"/>
    </location>
</feature>
<feature type="binding site" evidence="16">
    <location>
        <begin position="541"/>
        <end position="545"/>
    </location>
    <ligand>
        <name>ATP</name>
        <dbReference type="ChEBI" id="CHEBI:30616"/>
    </ligand>
</feature>
<dbReference type="GO" id="GO:0046496">
    <property type="term" value="P:nicotinamide nucleotide metabolic process"/>
    <property type="evidence" value="ECO:0007669"/>
    <property type="project" value="UniProtKB-UniRule"/>
</dbReference>
<evidence type="ECO:0000256" key="10">
    <source>
        <dbReference type="ARBA" id="ARBA00023027"/>
    </source>
</evidence>
<feature type="compositionally biased region" description="Polar residues" evidence="20">
    <location>
        <begin position="171"/>
        <end position="192"/>
    </location>
</feature>
<dbReference type="InterPro" id="IPR028643">
    <property type="entry name" value="ING1_PHD_Znf"/>
</dbReference>
<feature type="binding site" evidence="16">
    <location>
        <begin position="501"/>
        <end position="507"/>
    </location>
    <ligand>
        <name>(6S)-NADPHX</name>
        <dbReference type="ChEBI" id="CHEBI:64076"/>
    </ligand>
</feature>
<evidence type="ECO:0000256" key="17">
    <source>
        <dbReference type="PROSITE-ProRule" id="PRU00146"/>
    </source>
</evidence>
<feature type="compositionally biased region" description="Basic residues" evidence="20">
    <location>
        <begin position="848"/>
        <end position="861"/>
    </location>
</feature>
<dbReference type="PROSITE" id="PS50016">
    <property type="entry name" value="ZF_PHD_2"/>
    <property type="match status" value="1"/>
</dbReference>
<dbReference type="NCBIfam" id="TIGR00196">
    <property type="entry name" value="yjeF_cterm"/>
    <property type="match status" value="1"/>
</dbReference>
<dbReference type="GO" id="GO:0008270">
    <property type="term" value="F:zinc ion binding"/>
    <property type="evidence" value="ECO:0007669"/>
    <property type="project" value="UniProtKB-KW"/>
</dbReference>
<dbReference type="Pfam" id="PF01256">
    <property type="entry name" value="Carb_kinase"/>
    <property type="match status" value="1"/>
</dbReference>
<evidence type="ECO:0000256" key="2">
    <source>
        <dbReference type="ARBA" id="ARBA00010210"/>
    </source>
</evidence>
<protein>
    <recommendedName>
        <fullName evidence="16">ATP-dependent (S)-NAD(P)H-hydrate dehydratase</fullName>
        <ecNumber evidence="16">4.2.1.93</ecNumber>
    </recommendedName>
    <alternativeName>
        <fullName evidence="16">ATP-dependent NAD(P)HX dehydratase</fullName>
    </alternativeName>
</protein>
<keyword evidence="11 16" id="KW-0456">Lyase</keyword>
<gene>
    <name evidence="23" type="ORF">PFLUV_G00146240</name>
</gene>
<dbReference type="InterPro" id="IPR000631">
    <property type="entry name" value="CARKD"/>
</dbReference>
<dbReference type="SUPFAM" id="SSF57903">
    <property type="entry name" value="FYVE/PHD zinc finger"/>
    <property type="match status" value="1"/>
</dbReference>
<feature type="binding site" evidence="16">
    <location>
        <position position="448"/>
    </location>
    <ligand>
        <name>(6S)-NADPHX</name>
        <dbReference type="ChEBI" id="CHEBI:64076"/>
    </ligand>
</feature>
<evidence type="ECO:0000256" key="7">
    <source>
        <dbReference type="ARBA" id="ARBA00022833"/>
    </source>
</evidence>
<feature type="binding site" evidence="16">
    <location>
        <begin position="560"/>
        <end position="569"/>
    </location>
    <ligand>
        <name>ATP</name>
        <dbReference type="ChEBI" id="CHEBI:30616"/>
    </ligand>
</feature>
<dbReference type="Proteomes" id="UP000465112">
    <property type="component" value="Chromosome 12"/>
</dbReference>
<dbReference type="EMBL" id="VHII01000012">
    <property type="protein sequence ID" value="KAF1382676.1"/>
    <property type="molecule type" value="Genomic_DNA"/>
</dbReference>
<comment type="function">
    <text evidence="15 16">Catalyzes the dehydration of the S-form of NAD(P)HX at the expense of ATP, which is converted to ADP. Together with NAD(P)HX epimerase, which catalyzes the epimerization of the S- and R-forms, the enzyme allows the repair of both epimers of NAD(P)HX, a damaged form of NAD(P)H that is a result of enzymatic or heat-dependent hydration.</text>
</comment>
<feature type="coiled-coil region" evidence="19">
    <location>
        <begin position="210"/>
        <end position="247"/>
    </location>
</feature>
<comment type="function">
    <text evidence="18">Component of an histone acetyltransferase complex.</text>
</comment>
<dbReference type="Pfam" id="PF13837">
    <property type="entry name" value="Myb_DNA-bind_4"/>
    <property type="match status" value="1"/>
</dbReference>
<keyword evidence="24" id="KW-1185">Reference proteome</keyword>
<keyword evidence="4 18" id="KW-0479">Metal-binding</keyword>
<evidence type="ECO:0000259" key="22">
    <source>
        <dbReference type="PROSITE" id="PS51383"/>
    </source>
</evidence>
<evidence type="ECO:0000256" key="1">
    <source>
        <dbReference type="ARBA" id="ARBA00004123"/>
    </source>
</evidence>
<dbReference type="GO" id="GO:0110051">
    <property type="term" value="P:metabolite repair"/>
    <property type="evidence" value="ECO:0007669"/>
    <property type="project" value="TreeGrafter"/>
</dbReference>
<evidence type="ECO:0000256" key="13">
    <source>
        <dbReference type="ARBA" id="ARBA00047472"/>
    </source>
</evidence>
<comment type="similarity">
    <text evidence="2 18">Belongs to the ING family.</text>
</comment>
<feature type="domain" description="YjeF C-terminal" evidence="22">
    <location>
        <begin position="348"/>
        <end position="638"/>
    </location>
</feature>
<evidence type="ECO:0000256" key="3">
    <source>
        <dbReference type="ARBA" id="ARBA00022553"/>
    </source>
</evidence>
<dbReference type="Gene3D" id="3.40.1190.20">
    <property type="match status" value="1"/>
</dbReference>
<comment type="similarity">
    <text evidence="16">Belongs to the NnrD/CARKD family.</text>
</comment>
<evidence type="ECO:0000256" key="4">
    <source>
        <dbReference type="ARBA" id="ARBA00022723"/>
    </source>
</evidence>
<dbReference type="Pfam" id="PF12998">
    <property type="entry name" value="ING"/>
    <property type="match status" value="1"/>
</dbReference>
<dbReference type="InterPro" id="IPR011011">
    <property type="entry name" value="Znf_FYVE_PHD"/>
</dbReference>
<name>A0A6A5EK70_PERFL</name>
<evidence type="ECO:0000259" key="21">
    <source>
        <dbReference type="PROSITE" id="PS50016"/>
    </source>
</evidence>
<feature type="binding site" evidence="16">
    <location>
        <position position="570"/>
    </location>
    <ligand>
        <name>(6S)-NADPHX</name>
        <dbReference type="ChEBI" id="CHEBI:64076"/>
    </ligand>
</feature>
<dbReference type="SMART" id="SM00249">
    <property type="entry name" value="PHD"/>
    <property type="match status" value="1"/>
</dbReference>
<feature type="compositionally biased region" description="Low complexity" evidence="20">
    <location>
        <begin position="265"/>
        <end position="275"/>
    </location>
</feature>
<proteinExistence type="inferred from homology"/>
<evidence type="ECO:0000256" key="12">
    <source>
        <dbReference type="ARBA" id="ARBA00023242"/>
    </source>
</evidence>
<evidence type="ECO:0000256" key="18">
    <source>
        <dbReference type="RuleBase" id="RU361213"/>
    </source>
</evidence>
<evidence type="ECO:0000256" key="6">
    <source>
        <dbReference type="ARBA" id="ARBA00022771"/>
    </source>
</evidence>
<comment type="catalytic activity">
    <reaction evidence="14 16">
        <text>(6S)-NADHX + ATP = ADP + phosphate + NADH + H(+)</text>
        <dbReference type="Rhea" id="RHEA:19017"/>
        <dbReference type="ChEBI" id="CHEBI:15378"/>
        <dbReference type="ChEBI" id="CHEBI:30616"/>
        <dbReference type="ChEBI" id="CHEBI:43474"/>
        <dbReference type="ChEBI" id="CHEBI:57945"/>
        <dbReference type="ChEBI" id="CHEBI:64074"/>
        <dbReference type="ChEBI" id="CHEBI:456216"/>
        <dbReference type="EC" id="4.2.1.93"/>
    </reaction>
</comment>
<feature type="compositionally biased region" description="Basic and acidic residues" evidence="20">
    <location>
        <begin position="823"/>
        <end position="839"/>
    </location>
</feature>
<dbReference type="EC" id="4.2.1.93" evidence="16"/>
<dbReference type="SUPFAM" id="SSF53613">
    <property type="entry name" value="Ribokinase-like"/>
    <property type="match status" value="1"/>
</dbReference>